<dbReference type="EMBL" id="AAYG02000009">
    <property type="protein sequence ID" value="EDN78566.1"/>
    <property type="molecule type" value="Genomic_DNA"/>
</dbReference>
<dbReference type="AlphaFoldDB" id="A7B0A0"/>
<gene>
    <name evidence="1" type="ORF">RUMGNA_00976</name>
</gene>
<protein>
    <submittedName>
        <fullName evidence="1">Uncharacterized protein</fullName>
    </submittedName>
</protein>
<organism evidence="1 2">
    <name type="scientific">Mediterraneibacter gnavus (strain ATCC 29149 / DSM 114966 / JCM 6515 / VPI C7-9)</name>
    <name type="common">Ruminococcus gnavus</name>
    <dbReference type="NCBI Taxonomy" id="411470"/>
    <lineage>
        <taxon>Bacteria</taxon>
        <taxon>Bacillati</taxon>
        <taxon>Bacillota</taxon>
        <taxon>Clostridia</taxon>
        <taxon>Lachnospirales</taxon>
        <taxon>Lachnospiraceae</taxon>
        <taxon>Mediterraneibacter</taxon>
    </lineage>
</organism>
<name>A7B0A0_MEDG7</name>
<dbReference type="PaxDb" id="411470-RUMGNA_00976"/>
<comment type="caution">
    <text evidence="1">The sequence shown here is derived from an EMBL/GenBank/DDBJ whole genome shotgun (WGS) entry which is preliminary data.</text>
</comment>
<evidence type="ECO:0000313" key="2">
    <source>
        <dbReference type="Proteomes" id="UP000004410"/>
    </source>
</evidence>
<dbReference type="Proteomes" id="UP000004410">
    <property type="component" value="Unassembled WGS sequence"/>
</dbReference>
<reference evidence="1 2" key="1">
    <citation type="submission" date="2007-04" db="EMBL/GenBank/DDBJ databases">
        <authorList>
            <person name="Fulton L."/>
            <person name="Clifton S."/>
            <person name="Fulton B."/>
            <person name="Xu J."/>
            <person name="Minx P."/>
            <person name="Pepin K.H."/>
            <person name="Johnson M."/>
            <person name="Thiruvilangam P."/>
            <person name="Bhonagiri V."/>
            <person name="Nash W.E."/>
            <person name="Mardis E.R."/>
            <person name="Wilson R.K."/>
        </authorList>
    </citation>
    <scope>NUCLEOTIDE SEQUENCE [LARGE SCALE GENOMIC DNA]</scope>
    <source>
        <strain evidence="1 2">ATCC 29149</strain>
    </source>
</reference>
<proteinExistence type="predicted"/>
<sequence>MTRTCFFRIIKVNRCLKNKSGITGFGGTGREKEYEKIRSGAL</sequence>
<evidence type="ECO:0000313" key="1">
    <source>
        <dbReference type="EMBL" id="EDN78566.1"/>
    </source>
</evidence>
<reference evidence="1 2" key="2">
    <citation type="submission" date="2007-06" db="EMBL/GenBank/DDBJ databases">
        <title>Draft genome sequence of Ruminococcus gnavus (ATCC 29149).</title>
        <authorList>
            <person name="Sudarsanam P."/>
            <person name="Ley R."/>
            <person name="Guruge J."/>
            <person name="Turnbaugh P.J."/>
            <person name="Mahowald M."/>
            <person name="Liep D."/>
            <person name="Gordon J."/>
        </authorList>
    </citation>
    <scope>NUCLEOTIDE SEQUENCE [LARGE SCALE GENOMIC DNA]</scope>
    <source>
        <strain evidence="1 2">ATCC 29149</strain>
    </source>
</reference>
<accession>A7B0A0</accession>